<dbReference type="SUPFAM" id="SSF54909">
    <property type="entry name" value="Dimeric alpha+beta barrel"/>
    <property type="match status" value="1"/>
</dbReference>
<dbReference type="Proteomes" id="UP001629953">
    <property type="component" value="Unassembled WGS sequence"/>
</dbReference>
<dbReference type="GO" id="GO:0004497">
    <property type="term" value="F:monooxygenase activity"/>
    <property type="evidence" value="ECO:0007669"/>
    <property type="project" value="UniProtKB-KW"/>
</dbReference>
<feature type="domain" description="ABM" evidence="1">
    <location>
        <begin position="6"/>
        <end position="94"/>
    </location>
</feature>
<dbReference type="PROSITE" id="PS51725">
    <property type="entry name" value="ABM"/>
    <property type="match status" value="1"/>
</dbReference>
<comment type="caution">
    <text evidence="2">The sequence shown here is derived from an EMBL/GenBank/DDBJ whole genome shotgun (WGS) entry which is preliminary data.</text>
</comment>
<accession>A0ABW9G3I0</accession>
<dbReference type="Pfam" id="PF03992">
    <property type="entry name" value="ABM"/>
    <property type="match status" value="1"/>
</dbReference>
<organism evidence="2 3">
    <name type="scientific">Celerinatantimonas yamalensis</name>
    <dbReference type="NCBI Taxonomy" id="559956"/>
    <lineage>
        <taxon>Bacteria</taxon>
        <taxon>Pseudomonadati</taxon>
        <taxon>Pseudomonadota</taxon>
        <taxon>Gammaproteobacteria</taxon>
        <taxon>Celerinatantimonadaceae</taxon>
        <taxon>Celerinatantimonas</taxon>
    </lineage>
</organism>
<dbReference type="InterPro" id="IPR011008">
    <property type="entry name" value="Dimeric_a/b-barrel"/>
</dbReference>
<evidence type="ECO:0000313" key="3">
    <source>
        <dbReference type="Proteomes" id="UP001629953"/>
    </source>
</evidence>
<proteinExistence type="predicted"/>
<keyword evidence="2" id="KW-0560">Oxidoreductase</keyword>
<sequence length="112" mass="12658">MLNKHLFVMAKITPKAAFFEAAKIALLSLVGATRNEVDCIQFEIHVSPCGQFIYLYEEWTDQAALNNHHQEKQTKAVAQKIEHWLAAPTEVALMNKLEQSAQSPRQPHFANA</sequence>
<reference evidence="2 3" key="1">
    <citation type="journal article" date="2013" name="Int. J. Syst. Evol. Microbiol.">
        <title>Celerinatantimonas yamalensis sp. nov., a cold-adapted diazotrophic bacterium from a cold permafrost brine.</title>
        <authorList>
            <person name="Shcherbakova V."/>
            <person name="Chuvilskaya N."/>
            <person name="Rivkina E."/>
            <person name="Demidov N."/>
            <person name="Uchaeva V."/>
            <person name="Suetin S."/>
            <person name="Suzina N."/>
            <person name="Gilichinsky D."/>
        </authorList>
    </citation>
    <scope>NUCLEOTIDE SEQUENCE [LARGE SCALE GENOMIC DNA]</scope>
    <source>
        <strain evidence="2 3">C7</strain>
    </source>
</reference>
<gene>
    <name evidence="2" type="ORF">ABUE30_00590</name>
</gene>
<protein>
    <submittedName>
        <fullName evidence="2">Antibiotic biosynthesis monooxygenase</fullName>
    </submittedName>
</protein>
<dbReference type="Gene3D" id="3.30.70.100">
    <property type="match status" value="1"/>
</dbReference>
<name>A0ABW9G3I0_9GAMM</name>
<dbReference type="RefSeq" id="WP_408621698.1">
    <property type="nucleotide sequence ID" value="NZ_JBEQCT010000001.1"/>
</dbReference>
<keyword evidence="3" id="KW-1185">Reference proteome</keyword>
<keyword evidence="2" id="KW-0503">Monooxygenase</keyword>
<dbReference type="InterPro" id="IPR007138">
    <property type="entry name" value="ABM_dom"/>
</dbReference>
<evidence type="ECO:0000313" key="2">
    <source>
        <dbReference type="EMBL" id="MFM2483588.1"/>
    </source>
</evidence>
<evidence type="ECO:0000259" key="1">
    <source>
        <dbReference type="PROSITE" id="PS51725"/>
    </source>
</evidence>
<dbReference type="EMBL" id="JBEQCT010000001">
    <property type="protein sequence ID" value="MFM2483588.1"/>
    <property type="molecule type" value="Genomic_DNA"/>
</dbReference>